<dbReference type="PANTHER" id="PTHR24401:SF29">
    <property type="entry name" value="SI:CH211-243P7.3-RELATED"/>
    <property type="match status" value="1"/>
</dbReference>
<dbReference type="InParanoid" id="E9GGY7"/>
<dbReference type="KEGG" id="dpx:DAPPUDRAFT_317786"/>
<proteinExistence type="predicted"/>
<sequence length="229" mass="27036">MEPSPKYLKLDPCFLNHEDQDFFKKITTAFEKFCKSKNIQKKEVEEELKEVKEPHRSNDYSHRLPSGWLDTVDKIDQYSGSAKIFFASKETLVSNLKTWWYPPSFPGPTLNAIPLSEAYFYPSYFFWMPRKMWVFDFKCPSCSDSQSLTSKRLYNRVRNVIDLTCRYYIGAEYLECRSCRGTLISYDTRLLSQLPDAYQVRFPVTLTRKYACNSSVINLMHLRTLEKQP</sequence>
<dbReference type="HOGENOM" id="CLU_097299_0_0_1"/>
<name>E9GGY7_DAPPU</name>
<dbReference type="AlphaFoldDB" id="E9GGY7"/>
<dbReference type="EMBL" id="GL732544">
    <property type="protein sequence ID" value="EFX81109.1"/>
    <property type="molecule type" value="Genomic_DNA"/>
</dbReference>
<organism evidence="2 3">
    <name type="scientific">Daphnia pulex</name>
    <name type="common">Water flea</name>
    <dbReference type="NCBI Taxonomy" id="6669"/>
    <lineage>
        <taxon>Eukaryota</taxon>
        <taxon>Metazoa</taxon>
        <taxon>Ecdysozoa</taxon>
        <taxon>Arthropoda</taxon>
        <taxon>Crustacea</taxon>
        <taxon>Branchiopoda</taxon>
        <taxon>Diplostraca</taxon>
        <taxon>Cladocera</taxon>
        <taxon>Anomopoda</taxon>
        <taxon>Daphniidae</taxon>
        <taxon>Daphnia</taxon>
    </lineage>
</organism>
<dbReference type="InterPro" id="IPR046616">
    <property type="entry name" value="DUF6729"/>
</dbReference>
<accession>E9GGY7</accession>
<dbReference type="eggNOG" id="ENOG502S5WA">
    <property type="taxonomic scope" value="Eukaryota"/>
</dbReference>
<dbReference type="Pfam" id="PF20499">
    <property type="entry name" value="DUF6729"/>
    <property type="match status" value="1"/>
</dbReference>
<protein>
    <recommendedName>
        <fullName evidence="1">DUF6729 domain-containing protein</fullName>
    </recommendedName>
</protein>
<evidence type="ECO:0000313" key="3">
    <source>
        <dbReference type="Proteomes" id="UP000000305"/>
    </source>
</evidence>
<keyword evidence="3" id="KW-1185">Reference proteome</keyword>
<dbReference type="PhylomeDB" id="E9GGY7"/>
<dbReference type="PANTHER" id="PTHR24401">
    <property type="entry name" value="SI:CH211-243P7.3-RELATED"/>
    <property type="match status" value="1"/>
</dbReference>
<dbReference type="OrthoDB" id="8942218at2759"/>
<evidence type="ECO:0000313" key="2">
    <source>
        <dbReference type="EMBL" id="EFX81109.1"/>
    </source>
</evidence>
<evidence type="ECO:0000259" key="1">
    <source>
        <dbReference type="Pfam" id="PF20499"/>
    </source>
</evidence>
<reference evidence="2 3" key="1">
    <citation type="journal article" date="2011" name="Science">
        <title>The ecoresponsive genome of Daphnia pulex.</title>
        <authorList>
            <person name="Colbourne J.K."/>
            <person name="Pfrender M.E."/>
            <person name="Gilbert D."/>
            <person name="Thomas W.K."/>
            <person name="Tucker A."/>
            <person name="Oakley T.H."/>
            <person name="Tokishita S."/>
            <person name="Aerts A."/>
            <person name="Arnold G.J."/>
            <person name="Basu M.K."/>
            <person name="Bauer D.J."/>
            <person name="Caceres C.E."/>
            <person name="Carmel L."/>
            <person name="Casola C."/>
            <person name="Choi J.H."/>
            <person name="Detter J.C."/>
            <person name="Dong Q."/>
            <person name="Dusheyko S."/>
            <person name="Eads B.D."/>
            <person name="Frohlich T."/>
            <person name="Geiler-Samerotte K.A."/>
            <person name="Gerlach D."/>
            <person name="Hatcher P."/>
            <person name="Jogdeo S."/>
            <person name="Krijgsveld J."/>
            <person name="Kriventseva E.V."/>
            <person name="Kultz D."/>
            <person name="Laforsch C."/>
            <person name="Lindquist E."/>
            <person name="Lopez J."/>
            <person name="Manak J.R."/>
            <person name="Muller J."/>
            <person name="Pangilinan J."/>
            <person name="Patwardhan R.P."/>
            <person name="Pitluck S."/>
            <person name="Pritham E.J."/>
            <person name="Rechtsteiner A."/>
            <person name="Rho M."/>
            <person name="Rogozin I.B."/>
            <person name="Sakarya O."/>
            <person name="Salamov A."/>
            <person name="Schaack S."/>
            <person name="Shapiro H."/>
            <person name="Shiga Y."/>
            <person name="Skalitzky C."/>
            <person name="Smith Z."/>
            <person name="Souvorov A."/>
            <person name="Sung W."/>
            <person name="Tang Z."/>
            <person name="Tsuchiya D."/>
            <person name="Tu H."/>
            <person name="Vos H."/>
            <person name="Wang M."/>
            <person name="Wolf Y.I."/>
            <person name="Yamagata H."/>
            <person name="Yamada T."/>
            <person name="Ye Y."/>
            <person name="Shaw J.R."/>
            <person name="Andrews J."/>
            <person name="Crease T.J."/>
            <person name="Tang H."/>
            <person name="Lucas S.M."/>
            <person name="Robertson H.M."/>
            <person name="Bork P."/>
            <person name="Koonin E.V."/>
            <person name="Zdobnov E.M."/>
            <person name="Grigoriev I.V."/>
            <person name="Lynch M."/>
            <person name="Boore J.L."/>
        </authorList>
    </citation>
    <scope>NUCLEOTIDE SEQUENCE [LARGE SCALE GENOMIC DNA]</scope>
</reference>
<feature type="domain" description="DUF6729" evidence="1">
    <location>
        <begin position="68"/>
        <end position="225"/>
    </location>
</feature>
<dbReference type="Proteomes" id="UP000000305">
    <property type="component" value="Unassembled WGS sequence"/>
</dbReference>
<gene>
    <name evidence="2" type="ORF">DAPPUDRAFT_317786</name>
</gene>